<feature type="transmembrane region" description="Helical" evidence="1">
    <location>
        <begin position="197"/>
        <end position="217"/>
    </location>
</feature>
<feature type="transmembrane region" description="Helical" evidence="1">
    <location>
        <begin position="412"/>
        <end position="442"/>
    </location>
</feature>
<feature type="transmembrane region" description="Helical" evidence="1">
    <location>
        <begin position="107"/>
        <end position="132"/>
    </location>
</feature>
<dbReference type="InterPro" id="IPR002823">
    <property type="entry name" value="DUF112_TM"/>
</dbReference>
<proteinExistence type="predicted"/>
<feature type="transmembrane region" description="Helical" evidence="1">
    <location>
        <begin position="463"/>
        <end position="481"/>
    </location>
</feature>
<organism evidence="3 4">
    <name type="scientific">Lachnotalea glycerini</name>
    <dbReference type="NCBI Taxonomy" id="1763509"/>
    <lineage>
        <taxon>Bacteria</taxon>
        <taxon>Bacillati</taxon>
        <taxon>Bacillota</taxon>
        <taxon>Clostridia</taxon>
        <taxon>Lachnospirales</taxon>
        <taxon>Lachnospiraceae</taxon>
        <taxon>Lachnotalea</taxon>
    </lineage>
</organism>
<feature type="transmembrane region" description="Helical" evidence="1">
    <location>
        <begin position="251"/>
        <end position="277"/>
    </location>
</feature>
<dbReference type="OrthoDB" id="9781349at2"/>
<dbReference type="AlphaFoldDB" id="A0A371JGH3"/>
<feature type="domain" description="DUF112" evidence="2">
    <location>
        <begin position="17"/>
        <end position="437"/>
    </location>
</feature>
<dbReference type="Pfam" id="PF01970">
    <property type="entry name" value="TctA"/>
    <property type="match status" value="1"/>
</dbReference>
<dbReference type="PANTHER" id="PTHR35342:SF5">
    <property type="entry name" value="TRICARBOXYLIC TRANSPORT PROTEIN"/>
    <property type="match status" value="1"/>
</dbReference>
<gene>
    <name evidence="3" type="ORF">CG710_007660</name>
</gene>
<evidence type="ECO:0000259" key="2">
    <source>
        <dbReference type="Pfam" id="PF01970"/>
    </source>
</evidence>
<dbReference type="EMBL" id="NOKA02000009">
    <property type="protein sequence ID" value="RDY31851.1"/>
    <property type="molecule type" value="Genomic_DNA"/>
</dbReference>
<keyword evidence="1" id="KW-1133">Transmembrane helix</keyword>
<name>A0A371JGH3_9FIRM</name>
<reference evidence="3 4" key="1">
    <citation type="journal article" date="2017" name="Genome Announc.">
        <title>Draft Genome Sequence of a Sporulating and Motile Strain of Lachnotalea glycerini Isolated from Water in Quebec City, Canada.</title>
        <authorList>
            <person name="Maheux A.F."/>
            <person name="Boudreau D.K."/>
            <person name="Berube E."/>
            <person name="Boissinot M."/>
            <person name="Raymond F."/>
            <person name="Brodeur S."/>
            <person name="Corbeil J."/>
            <person name="Isabel S."/>
            <person name="Omar R.F."/>
            <person name="Bergeron M.G."/>
        </authorList>
    </citation>
    <scope>NUCLEOTIDE SEQUENCE [LARGE SCALE GENOMIC DNA]</scope>
    <source>
        <strain evidence="3 4">CCRI-19302</strain>
    </source>
</reference>
<evidence type="ECO:0000313" key="4">
    <source>
        <dbReference type="Proteomes" id="UP000216411"/>
    </source>
</evidence>
<sequence>MAAFFSSLMIVLQPMNLFMLTLCAVIGCILGAIPGLSGGLGISLILPMTFALNTELSFCMLLGMYVGGISGSFIAAVLVGIPGSAASIATCYDGYPMTQKGKAAKALTIGITGSFIGTFISVIVATLSSSLLADVALMLGPWEYFSLCFMAISLVVGLSRGSIFKGLLGAFLGVWLSTIGADSVTNSMRFTFGNYNLYAGIPVVCLLLGTFALQQVACSYAQGQQEMPEINAGELKGFGLTLKDFTENIKAIASSLFIGLWIGFLPGMGSGVSNMIAYGQAKKMSKNPDEFGTGVDAGVWASEVANNAGVGGALIPMMSLGIPGDGTCVLLLSAMTIHGLQAGPLFISQNPSLSYMIFAAVLVSAVLIFFIELLTKRWFPYLLKAPYHYLYSAILMICFVGAFSSTTSQFSIYLMLIFGVVGIILDIAEIPMSPLMLAYILGSNLETYFRRGCSYAAGDMTTFFTRPVSCIFLVIGIYSLFKPLVVFLIKKSKAVKGA</sequence>
<comment type="caution">
    <text evidence="3">The sequence shown here is derived from an EMBL/GenBank/DDBJ whole genome shotgun (WGS) entry which is preliminary data.</text>
</comment>
<dbReference type="RefSeq" id="WP_094375699.1">
    <property type="nucleotide sequence ID" value="NZ_NOKA02000009.1"/>
</dbReference>
<evidence type="ECO:0000313" key="3">
    <source>
        <dbReference type="EMBL" id="RDY31851.1"/>
    </source>
</evidence>
<dbReference type="PANTHER" id="PTHR35342">
    <property type="entry name" value="TRICARBOXYLIC TRANSPORT PROTEIN"/>
    <property type="match status" value="1"/>
</dbReference>
<keyword evidence="1" id="KW-0812">Transmembrane</keyword>
<evidence type="ECO:0000256" key="1">
    <source>
        <dbReference type="SAM" id="Phobius"/>
    </source>
</evidence>
<feature type="transmembrane region" description="Helical" evidence="1">
    <location>
        <begin position="353"/>
        <end position="375"/>
    </location>
</feature>
<feature type="transmembrane region" description="Helical" evidence="1">
    <location>
        <begin position="387"/>
        <end position="406"/>
    </location>
</feature>
<accession>A0A371JGH3</accession>
<protein>
    <submittedName>
        <fullName evidence="3">Tat pathway signal protein</fullName>
    </submittedName>
</protein>
<keyword evidence="4" id="KW-1185">Reference proteome</keyword>
<keyword evidence="1" id="KW-0472">Membrane</keyword>
<dbReference type="Proteomes" id="UP000216411">
    <property type="component" value="Unassembled WGS sequence"/>
</dbReference>
<feature type="transmembrane region" description="Helical" evidence="1">
    <location>
        <begin position="144"/>
        <end position="176"/>
    </location>
</feature>